<name>A0A419W3U8_9BACT</name>
<feature type="compositionally biased region" description="Basic and acidic residues" evidence="2">
    <location>
        <begin position="113"/>
        <end position="127"/>
    </location>
</feature>
<dbReference type="CDD" id="cd21608">
    <property type="entry name" value="RRM2_NsCP33_like"/>
    <property type="match status" value="1"/>
</dbReference>
<feature type="region of interest" description="Disordered" evidence="2">
    <location>
        <begin position="69"/>
        <end position="140"/>
    </location>
</feature>
<dbReference type="Proteomes" id="UP000283387">
    <property type="component" value="Unassembled WGS sequence"/>
</dbReference>
<evidence type="ECO:0000313" key="4">
    <source>
        <dbReference type="EMBL" id="RKD90137.1"/>
    </source>
</evidence>
<evidence type="ECO:0000259" key="3">
    <source>
        <dbReference type="PROSITE" id="PS50102"/>
    </source>
</evidence>
<dbReference type="EMBL" id="RAPN01000001">
    <property type="protein sequence ID" value="RKD90137.1"/>
    <property type="molecule type" value="Genomic_DNA"/>
</dbReference>
<dbReference type="SMART" id="SM00360">
    <property type="entry name" value="RRM"/>
    <property type="match status" value="1"/>
</dbReference>
<dbReference type="AlphaFoldDB" id="A0A419W3U8"/>
<gene>
    <name evidence="4" type="ORF">BC643_0473</name>
</gene>
<evidence type="ECO:0000256" key="2">
    <source>
        <dbReference type="SAM" id="MobiDB-lite"/>
    </source>
</evidence>
<dbReference type="InterPro" id="IPR035979">
    <property type="entry name" value="RBD_domain_sf"/>
</dbReference>
<dbReference type="InterPro" id="IPR052462">
    <property type="entry name" value="SLIRP/GR-RBP-like"/>
</dbReference>
<organism evidence="4 5">
    <name type="scientific">Mangrovibacterium diazotrophicum</name>
    <dbReference type="NCBI Taxonomy" id="1261403"/>
    <lineage>
        <taxon>Bacteria</taxon>
        <taxon>Pseudomonadati</taxon>
        <taxon>Bacteroidota</taxon>
        <taxon>Bacteroidia</taxon>
        <taxon>Marinilabiliales</taxon>
        <taxon>Prolixibacteraceae</taxon>
        <taxon>Mangrovibacterium</taxon>
    </lineage>
</organism>
<dbReference type="Pfam" id="PF00076">
    <property type="entry name" value="RRM_1"/>
    <property type="match status" value="1"/>
</dbReference>
<dbReference type="SUPFAM" id="SSF54928">
    <property type="entry name" value="RNA-binding domain, RBD"/>
    <property type="match status" value="1"/>
</dbReference>
<dbReference type="PANTHER" id="PTHR48027">
    <property type="entry name" value="HETEROGENEOUS NUCLEAR RIBONUCLEOPROTEIN 87F-RELATED"/>
    <property type="match status" value="1"/>
</dbReference>
<accession>A0A419W3U8</accession>
<dbReference type="PROSITE" id="PS50102">
    <property type="entry name" value="RRM"/>
    <property type="match status" value="1"/>
</dbReference>
<keyword evidence="1" id="KW-0694">RNA-binding</keyword>
<evidence type="ECO:0000313" key="5">
    <source>
        <dbReference type="Proteomes" id="UP000283387"/>
    </source>
</evidence>
<protein>
    <submittedName>
        <fullName evidence="4">RNA recognition motif-containing protein</fullName>
    </submittedName>
</protein>
<reference evidence="4 5" key="1">
    <citation type="submission" date="2018-09" db="EMBL/GenBank/DDBJ databases">
        <title>Genomic Encyclopedia of Archaeal and Bacterial Type Strains, Phase II (KMG-II): from individual species to whole genera.</title>
        <authorList>
            <person name="Goeker M."/>
        </authorList>
    </citation>
    <scope>NUCLEOTIDE SEQUENCE [LARGE SCALE GENOMIC DNA]</scope>
    <source>
        <strain evidence="4 5">DSM 27148</strain>
    </source>
</reference>
<dbReference type="InterPro" id="IPR048289">
    <property type="entry name" value="RRM2_NsCP33-like"/>
</dbReference>
<sequence>MNIYVGNLNYTLKEEDVAELFAAYGEVVSVKLVKDRETGRAKGFGFVEMADDEEGAAAIAKLDGADVQGRNIKVNEAKPRENTGGGGFNSRPRREGGFQRQGGGGFNRGGGGYDRDRGHGGGDRFNRNSDGGRPQRRERY</sequence>
<feature type="domain" description="RRM" evidence="3">
    <location>
        <begin position="1"/>
        <end position="79"/>
    </location>
</feature>
<proteinExistence type="predicted"/>
<feature type="compositionally biased region" description="Gly residues" evidence="2">
    <location>
        <begin position="99"/>
        <end position="112"/>
    </location>
</feature>
<dbReference type="GO" id="GO:0003723">
    <property type="term" value="F:RNA binding"/>
    <property type="evidence" value="ECO:0007669"/>
    <property type="project" value="UniProtKB-KW"/>
</dbReference>
<dbReference type="InterPro" id="IPR012677">
    <property type="entry name" value="Nucleotide-bd_a/b_plait_sf"/>
</dbReference>
<evidence type="ECO:0000256" key="1">
    <source>
        <dbReference type="ARBA" id="ARBA00022884"/>
    </source>
</evidence>
<dbReference type="InterPro" id="IPR000504">
    <property type="entry name" value="RRM_dom"/>
</dbReference>
<keyword evidence="5" id="KW-1185">Reference proteome</keyword>
<dbReference type="RefSeq" id="WP_120271567.1">
    <property type="nucleotide sequence ID" value="NZ_RAPN01000001.1"/>
</dbReference>
<dbReference type="OrthoDB" id="9798855at2"/>
<dbReference type="Gene3D" id="3.30.70.330">
    <property type="match status" value="1"/>
</dbReference>
<comment type="caution">
    <text evidence="4">The sequence shown here is derived from an EMBL/GenBank/DDBJ whole genome shotgun (WGS) entry which is preliminary data.</text>
</comment>